<evidence type="ECO:0000259" key="3">
    <source>
        <dbReference type="PROSITE" id="PS51203"/>
    </source>
</evidence>
<dbReference type="InterPro" id="IPR007052">
    <property type="entry name" value="CS_dom"/>
</dbReference>
<feature type="compositionally biased region" description="Gly residues" evidence="1">
    <location>
        <begin position="294"/>
        <end position="305"/>
    </location>
</feature>
<feature type="compositionally biased region" description="Gly residues" evidence="1">
    <location>
        <begin position="1075"/>
        <end position="1090"/>
    </location>
</feature>
<feature type="compositionally biased region" description="Gly residues" evidence="1">
    <location>
        <begin position="909"/>
        <end position="920"/>
    </location>
</feature>
<feature type="compositionally biased region" description="Polar residues" evidence="1">
    <location>
        <begin position="1109"/>
        <end position="1121"/>
    </location>
</feature>
<feature type="compositionally biased region" description="Low complexity" evidence="1">
    <location>
        <begin position="921"/>
        <end position="957"/>
    </location>
</feature>
<dbReference type="PROSITE" id="PS51203">
    <property type="entry name" value="CS"/>
    <property type="match status" value="1"/>
</dbReference>
<feature type="region of interest" description="Disordered" evidence="1">
    <location>
        <begin position="1008"/>
        <end position="1029"/>
    </location>
</feature>
<feature type="compositionally biased region" description="Low complexity" evidence="1">
    <location>
        <begin position="574"/>
        <end position="588"/>
    </location>
</feature>
<dbReference type="InterPro" id="IPR008978">
    <property type="entry name" value="HSP20-like_chaperone"/>
</dbReference>
<dbReference type="Pfam" id="PF04969">
    <property type="entry name" value="CS"/>
    <property type="match status" value="1"/>
</dbReference>
<keyword evidence="2" id="KW-1133">Transmembrane helix</keyword>
<feature type="region of interest" description="Disordered" evidence="1">
    <location>
        <begin position="488"/>
        <end position="509"/>
    </location>
</feature>
<dbReference type="Proteomes" id="UP000078113">
    <property type="component" value="Unassembled WGS sequence"/>
</dbReference>
<keyword evidence="2" id="KW-0472">Membrane</keyword>
<evidence type="ECO:0000256" key="1">
    <source>
        <dbReference type="SAM" id="MobiDB-lite"/>
    </source>
</evidence>
<evidence type="ECO:0000256" key="2">
    <source>
        <dbReference type="SAM" id="Phobius"/>
    </source>
</evidence>
<dbReference type="Gene3D" id="2.60.40.790">
    <property type="match status" value="1"/>
</dbReference>
<feature type="compositionally biased region" description="Polar residues" evidence="1">
    <location>
        <begin position="128"/>
        <end position="167"/>
    </location>
</feature>
<feature type="compositionally biased region" description="Basic residues" evidence="1">
    <location>
        <begin position="1178"/>
        <end position="1196"/>
    </location>
</feature>
<reference evidence="4" key="1">
    <citation type="submission" date="2016-04" db="EMBL/GenBank/DDBJ databases">
        <authorList>
            <person name="Nguyen H.D."/>
            <person name="Samba Siva P."/>
            <person name="Cullis J."/>
            <person name="Levesque C.A."/>
            <person name="Hambleton S."/>
        </authorList>
    </citation>
    <scope>NUCLEOTIDE SEQUENCE</scope>
    <source>
        <strain evidence="4">DAOMC 236422</strain>
    </source>
</reference>
<feature type="region of interest" description="Disordered" evidence="1">
    <location>
        <begin position="351"/>
        <end position="373"/>
    </location>
</feature>
<feature type="compositionally biased region" description="Polar residues" evidence="1">
    <location>
        <begin position="92"/>
        <end position="121"/>
    </location>
</feature>
<feature type="region of interest" description="Disordered" evidence="1">
    <location>
        <begin position="1075"/>
        <end position="1199"/>
    </location>
</feature>
<feature type="compositionally biased region" description="Basic and acidic residues" evidence="1">
    <location>
        <begin position="558"/>
        <end position="570"/>
    </location>
</feature>
<feature type="compositionally biased region" description="Low complexity" evidence="1">
    <location>
        <begin position="232"/>
        <end position="242"/>
    </location>
</feature>
<evidence type="ECO:0000313" key="4">
    <source>
        <dbReference type="EMBL" id="KAE8268712.1"/>
    </source>
</evidence>
<proteinExistence type="predicted"/>
<feature type="region of interest" description="Disordered" evidence="1">
    <location>
        <begin position="289"/>
        <end position="315"/>
    </location>
</feature>
<feature type="compositionally biased region" description="Low complexity" evidence="1">
    <location>
        <begin position="351"/>
        <end position="363"/>
    </location>
</feature>
<comment type="caution">
    <text evidence="4">The sequence shown here is derived from an EMBL/GenBank/DDBJ whole genome shotgun (WGS) entry which is preliminary data.</text>
</comment>
<accession>A0A8X7N8Y4</accession>
<dbReference type="AlphaFoldDB" id="A0A8X7N8Y4"/>
<feature type="region of interest" description="Disordered" evidence="1">
    <location>
        <begin position="64"/>
        <end position="188"/>
    </location>
</feature>
<feature type="compositionally biased region" description="Low complexity" evidence="1">
    <location>
        <begin position="402"/>
        <end position="411"/>
    </location>
</feature>
<feature type="compositionally biased region" description="Low complexity" evidence="1">
    <location>
        <begin position="419"/>
        <end position="446"/>
    </location>
</feature>
<gene>
    <name evidence="4" type="ORF">A4X09_0g3626</name>
</gene>
<organism evidence="4 5">
    <name type="scientific">Tilletia walkeri</name>
    <dbReference type="NCBI Taxonomy" id="117179"/>
    <lineage>
        <taxon>Eukaryota</taxon>
        <taxon>Fungi</taxon>
        <taxon>Dikarya</taxon>
        <taxon>Basidiomycota</taxon>
        <taxon>Ustilaginomycotina</taxon>
        <taxon>Exobasidiomycetes</taxon>
        <taxon>Tilletiales</taxon>
        <taxon>Tilletiaceae</taxon>
        <taxon>Tilletia</taxon>
    </lineage>
</organism>
<keyword evidence="2" id="KW-0812">Transmembrane</keyword>
<feature type="region of interest" description="Disordered" evidence="1">
    <location>
        <begin position="202"/>
        <end position="275"/>
    </location>
</feature>
<sequence length="1244" mass="127629">MTHPAFQLWTVHQSTSQATVLFYVPRKTRSADLQVHITQHSITAGIKHSPPVINAALFAPVRPESSSWQIERIPRSGGKSRKSGSSRHRRLQQQASTHLLQPGGVTTSPRLSSGPPSTSYSIIGDSAPGSQGVRSASDPDSASGSESGNDSTGYISQPEDGSSSGAQQRRRLPRFDPSATRSFSSRSRLGISPHSRILADVAAATATSSSSRNLTPSTRGGKPEQPGGGGDSSSDGPMVSSVASLPARLQPQPHSAAGSRLASRSGSTTSFSSLGSAGYEMDIVDPMEMLSDRGAGGGGGGGGPGALASSTSSISSDLRRARFVRGAGEVEDLSQSQDSFLSIGIASSRGSAAPAPVTSTSAPHRAVSAADPTPMAERAIDDLFRDSDTLLLPRPSLQQAHSNVSTESRSGSGSGSGGPPSSNLSGSLVIPPCITSPSAPASTSAESAASSSGLSASSLAGARLVTIYLDKLSPGIWPVLISGPAPLPDAGEYEGGDVGERPSSGQRLPSLDEHHARLSLRAALQEALDESRSSSSSTPLNIIPDSAEGVTQRIAHSFDQRRDSSTEIGDRSILSTSVGSDDSDTVLGARFSNPTGGGLVAGEDDEEQDETNRRRLLLLAEEQEEAQLIAYERQAQARERQLCAKYNLDATSLVLLGLQAHAREDDLGGGGAGDHHRALGPVDDEAFHYLSRAWRAALSPIATCLLVEDYLPLGGKSRVDYSSSTESSDVDVEEQVSVAAAEEREQVSSTTTANVEMNRLQQSGDTLRSPQSGPHAFGTTSPPPTNPSLTQDSPETRRKTLISLLGGSNALGRLYLSYARLHLEVSLEKWTSPLAFPGEAGQLHGPYASSAGGVGVASPGGGGGGMGGASSPGVHFSSSGVGAGQVGHFSSTSNSAGLGLGGWSQGGGGVSSAWEGGGKATFGPATFGPSGPSSSSARSPSSVHSGRSVGSHSPSVPLGGGGGAGLSAGTEQTSILVFASQERERTLRRRPGPLAYMQAAVRLDPTLATVSQQESSSSSPSRPVSWPLLPGEKGAQAWRMGMAVEEDEWTEAHELEVERRAVLHREARYRASLTSGGGMSWKLGAGGSDGGTATPTSSSVPSSEVGYMTSHQQQHTNPQQVSRAGSGSGGAPPRPSGPHDLPSGPRRSGTHKSSSGARASGGASSTTTSGGGPSSSRSGRKPHSHSHSRRHGRSSMRRSTLPLISEEGMINIMSGAAVLSVVVAGSVAVMGWWRRAGGGTGTGV</sequence>
<dbReference type="SUPFAM" id="SSF49764">
    <property type="entry name" value="HSP20-like chaperones"/>
    <property type="match status" value="1"/>
</dbReference>
<feature type="region of interest" description="Disordered" evidence="1">
    <location>
        <begin position="909"/>
        <end position="967"/>
    </location>
</feature>
<keyword evidence="5" id="KW-1185">Reference proteome</keyword>
<protein>
    <recommendedName>
        <fullName evidence="3">CS domain-containing protein</fullName>
    </recommendedName>
</protein>
<evidence type="ECO:0000313" key="5">
    <source>
        <dbReference type="Proteomes" id="UP000078113"/>
    </source>
</evidence>
<reference evidence="4" key="2">
    <citation type="journal article" date="2019" name="IMA Fungus">
        <title>Genome sequencing and comparison of five Tilletia species to identify candidate genes for the detection of regulated species infecting wheat.</title>
        <authorList>
            <person name="Nguyen H.D.T."/>
            <person name="Sultana T."/>
            <person name="Kesanakurti P."/>
            <person name="Hambleton S."/>
        </authorList>
    </citation>
    <scope>NUCLEOTIDE SEQUENCE</scope>
    <source>
        <strain evidence="4">DAOMC 236422</strain>
    </source>
</reference>
<feature type="compositionally biased region" description="Low complexity" evidence="1">
    <location>
        <begin position="1094"/>
        <end position="1105"/>
    </location>
</feature>
<feature type="region of interest" description="Disordered" evidence="1">
    <location>
        <begin position="719"/>
        <end position="795"/>
    </location>
</feature>
<feature type="domain" description="CS" evidence="3">
    <location>
        <begin position="4"/>
        <end position="112"/>
    </location>
</feature>
<feature type="compositionally biased region" description="Low complexity" evidence="1">
    <location>
        <begin position="1010"/>
        <end position="1025"/>
    </location>
</feature>
<name>A0A8X7N8Y4_9BASI</name>
<feature type="compositionally biased region" description="Low complexity" evidence="1">
    <location>
        <begin position="1151"/>
        <end position="1168"/>
    </location>
</feature>
<feature type="region of interest" description="Disordered" evidence="1">
    <location>
        <begin position="394"/>
        <end position="446"/>
    </location>
</feature>
<feature type="transmembrane region" description="Helical" evidence="2">
    <location>
        <begin position="1208"/>
        <end position="1233"/>
    </location>
</feature>
<feature type="compositionally biased region" description="Polar residues" evidence="1">
    <location>
        <begin position="750"/>
        <end position="772"/>
    </location>
</feature>
<feature type="compositionally biased region" description="Low complexity" evidence="1">
    <location>
        <begin position="202"/>
        <end position="211"/>
    </location>
</feature>
<dbReference type="EMBL" id="LWDG02000133">
    <property type="protein sequence ID" value="KAE8268712.1"/>
    <property type="molecule type" value="Genomic_DNA"/>
</dbReference>
<feature type="compositionally biased region" description="Low complexity" evidence="1">
    <location>
        <begin position="255"/>
        <end position="275"/>
    </location>
</feature>
<feature type="compositionally biased region" description="Basic residues" evidence="1">
    <location>
        <begin position="78"/>
        <end position="91"/>
    </location>
</feature>
<feature type="region of interest" description="Disordered" evidence="1">
    <location>
        <begin position="558"/>
        <end position="611"/>
    </location>
</feature>